<dbReference type="InterPro" id="IPR011701">
    <property type="entry name" value="MFS"/>
</dbReference>
<feature type="transmembrane region" description="Helical" evidence="5">
    <location>
        <begin position="57"/>
        <end position="80"/>
    </location>
</feature>
<evidence type="ECO:0000313" key="6">
    <source>
        <dbReference type="EMBL" id="RWS12568.1"/>
    </source>
</evidence>
<keyword evidence="3 5" id="KW-1133">Transmembrane helix</keyword>
<dbReference type="Pfam" id="PF07690">
    <property type="entry name" value="MFS_1"/>
    <property type="match status" value="1"/>
</dbReference>
<feature type="transmembrane region" description="Helical" evidence="5">
    <location>
        <begin position="152"/>
        <end position="171"/>
    </location>
</feature>
<evidence type="ECO:0000256" key="2">
    <source>
        <dbReference type="ARBA" id="ARBA00022692"/>
    </source>
</evidence>
<dbReference type="Gene3D" id="1.20.1250.20">
    <property type="entry name" value="MFS general substrate transporter like domains"/>
    <property type="match status" value="1"/>
</dbReference>
<feature type="transmembrane region" description="Helical" evidence="5">
    <location>
        <begin position="203"/>
        <end position="224"/>
    </location>
</feature>
<proteinExistence type="predicted"/>
<comment type="subcellular location">
    <subcellularLocation>
        <location evidence="1">Membrane</location>
        <topology evidence="1">Multi-pass membrane protein</topology>
    </subcellularLocation>
</comment>
<dbReference type="GO" id="GO:0020037">
    <property type="term" value="F:heme binding"/>
    <property type="evidence" value="ECO:0007669"/>
    <property type="project" value="TreeGrafter"/>
</dbReference>
<dbReference type="SUPFAM" id="SSF103473">
    <property type="entry name" value="MFS general substrate transporter"/>
    <property type="match status" value="1"/>
</dbReference>
<dbReference type="AlphaFoldDB" id="A0A3S3P5J4"/>
<dbReference type="GO" id="GO:0016020">
    <property type="term" value="C:membrane"/>
    <property type="evidence" value="ECO:0007669"/>
    <property type="project" value="UniProtKB-SubCell"/>
</dbReference>
<accession>A0A3S3P5J4</accession>
<dbReference type="PANTHER" id="PTHR10924">
    <property type="entry name" value="MAJOR FACILITATOR SUPERFAMILY PROTEIN-RELATED"/>
    <property type="match status" value="1"/>
</dbReference>
<feature type="transmembrane region" description="Helical" evidence="5">
    <location>
        <begin position="111"/>
        <end position="132"/>
    </location>
</feature>
<gene>
    <name evidence="6" type="ORF">B4U79_18003</name>
</gene>
<feature type="transmembrane region" description="Helical" evidence="5">
    <location>
        <begin position="22"/>
        <end position="45"/>
    </location>
</feature>
<dbReference type="GO" id="GO:0015232">
    <property type="term" value="F:heme transmembrane transporter activity"/>
    <property type="evidence" value="ECO:0007669"/>
    <property type="project" value="TreeGrafter"/>
</dbReference>
<evidence type="ECO:0000256" key="3">
    <source>
        <dbReference type="ARBA" id="ARBA00022989"/>
    </source>
</evidence>
<feature type="transmembrane region" description="Helical" evidence="5">
    <location>
        <begin position="236"/>
        <end position="255"/>
    </location>
</feature>
<keyword evidence="7" id="KW-1185">Reference proteome</keyword>
<dbReference type="GO" id="GO:0097037">
    <property type="term" value="P:heme export"/>
    <property type="evidence" value="ECO:0007669"/>
    <property type="project" value="TreeGrafter"/>
</dbReference>
<organism evidence="6 7">
    <name type="scientific">Dinothrombium tinctorium</name>
    <dbReference type="NCBI Taxonomy" id="1965070"/>
    <lineage>
        <taxon>Eukaryota</taxon>
        <taxon>Metazoa</taxon>
        <taxon>Ecdysozoa</taxon>
        <taxon>Arthropoda</taxon>
        <taxon>Chelicerata</taxon>
        <taxon>Arachnida</taxon>
        <taxon>Acari</taxon>
        <taxon>Acariformes</taxon>
        <taxon>Trombidiformes</taxon>
        <taxon>Prostigmata</taxon>
        <taxon>Anystina</taxon>
        <taxon>Parasitengona</taxon>
        <taxon>Trombidioidea</taxon>
        <taxon>Trombidiidae</taxon>
        <taxon>Dinothrombium</taxon>
    </lineage>
</organism>
<evidence type="ECO:0008006" key="8">
    <source>
        <dbReference type="Google" id="ProtNLM"/>
    </source>
</evidence>
<keyword evidence="2 5" id="KW-0812">Transmembrane</keyword>
<dbReference type="Proteomes" id="UP000285301">
    <property type="component" value="Unassembled WGS sequence"/>
</dbReference>
<protein>
    <recommendedName>
        <fullName evidence="8">Feline leukemia virus subgroup C receptor-related protein 2-like protein</fullName>
    </recommendedName>
</protein>
<dbReference type="EMBL" id="NCKU01001274">
    <property type="protein sequence ID" value="RWS12568.1"/>
    <property type="molecule type" value="Genomic_DNA"/>
</dbReference>
<evidence type="ECO:0000256" key="5">
    <source>
        <dbReference type="SAM" id="Phobius"/>
    </source>
</evidence>
<dbReference type="OrthoDB" id="422206at2759"/>
<evidence type="ECO:0000256" key="4">
    <source>
        <dbReference type="ARBA" id="ARBA00023136"/>
    </source>
</evidence>
<name>A0A3S3P5J4_9ACAR</name>
<dbReference type="PANTHER" id="PTHR10924:SF4">
    <property type="entry name" value="GH15861P"/>
    <property type="match status" value="1"/>
</dbReference>
<comment type="caution">
    <text evidence="6">The sequence shown here is derived from an EMBL/GenBank/DDBJ whole genome shotgun (WGS) entry which is preliminary data.</text>
</comment>
<reference evidence="6 7" key="1">
    <citation type="journal article" date="2018" name="Gigascience">
        <title>Genomes of trombidid mites reveal novel predicted allergens and laterally-transferred genes associated with secondary metabolism.</title>
        <authorList>
            <person name="Dong X."/>
            <person name="Chaisiri K."/>
            <person name="Xia D."/>
            <person name="Armstrong S.D."/>
            <person name="Fang Y."/>
            <person name="Donnelly M.J."/>
            <person name="Kadowaki T."/>
            <person name="McGarry J.W."/>
            <person name="Darby A.C."/>
            <person name="Makepeace B.L."/>
        </authorList>
    </citation>
    <scope>NUCLEOTIDE SEQUENCE [LARGE SCALE GENOMIC DNA]</scope>
    <source>
        <strain evidence="6">UoL-WK</strain>
    </source>
</reference>
<dbReference type="InterPro" id="IPR049680">
    <property type="entry name" value="FLVCR1-2_SLC49-like"/>
</dbReference>
<keyword evidence="4 5" id="KW-0472">Membrane</keyword>
<dbReference type="InterPro" id="IPR036259">
    <property type="entry name" value="MFS_trans_sf"/>
</dbReference>
<feature type="transmembrane region" description="Helical" evidence="5">
    <location>
        <begin position="177"/>
        <end position="196"/>
    </location>
</feature>
<evidence type="ECO:0000313" key="7">
    <source>
        <dbReference type="Proteomes" id="UP000285301"/>
    </source>
</evidence>
<sequence>MTLFITPTIAAVWFKSEESANILSIAQVALSLGFGVSFLPSMLIFKHANSIEEIRNGLSQIFIPSAIISVTLFFLSIFVVKAKPPTPPSAAQKLRESTKPNWKELIKNINFYYLSISYGILLASSQALLITLNQSVLKQFSHGETPLSISGFLLNGTGFFGTIIIKIVTKIFSNYKIINIVNCVTGCLIIFCYILMTYPFPCSIVFGIASAINSVFAIISTQLVTILMNRFGAVDANYILLVNFFIIILLSFLVGQDYRRRKANSSTQITISKEQVTKL</sequence>
<evidence type="ECO:0000256" key="1">
    <source>
        <dbReference type="ARBA" id="ARBA00004141"/>
    </source>
</evidence>